<accession>A0ABY4DSB4</accession>
<feature type="chain" id="PRO_5046093135" evidence="3">
    <location>
        <begin position="20"/>
        <end position="184"/>
    </location>
</feature>
<dbReference type="RefSeq" id="WP_244785193.1">
    <property type="nucleotide sequence ID" value="NZ_CP091508.1"/>
</dbReference>
<feature type="domain" description="Outer membrane protein beta-barrel" evidence="4">
    <location>
        <begin position="7"/>
        <end position="184"/>
    </location>
</feature>
<evidence type="ECO:0000259" key="4">
    <source>
        <dbReference type="Pfam" id="PF13505"/>
    </source>
</evidence>
<dbReference type="InterPro" id="IPR011250">
    <property type="entry name" value="OMP/PagP_B-barrel"/>
</dbReference>
<evidence type="ECO:0000313" key="5">
    <source>
        <dbReference type="EMBL" id="UOO81931.1"/>
    </source>
</evidence>
<proteinExistence type="predicted"/>
<evidence type="ECO:0000256" key="3">
    <source>
        <dbReference type="SAM" id="SignalP"/>
    </source>
</evidence>
<dbReference type="SUPFAM" id="SSF56925">
    <property type="entry name" value="OMPA-like"/>
    <property type="match status" value="1"/>
</dbReference>
<keyword evidence="6" id="KW-1185">Reference proteome</keyword>
<sequence length="184" mass="19813">MKKALLTVLVLGAGATAAAAPLPATFTGPAVEIGAGVSKTDVKNSRWHEKNKADIALRGNYNVEYGNNWIGGGEVAYKPLSRTVGTNGNHELKQKYDLSASYIQGYRVAPDAMLYGKVGYHYGRFDNSATNTEFGANGLGYGLGAKYAVTPNVELGAEWEQVRYKKDGDKATNNSYMATVGYRF</sequence>
<name>A0ABY4DSB4_9NEIS</name>
<gene>
    <name evidence="5" type="ORF">LVJ83_00160</name>
</gene>
<evidence type="ECO:0000256" key="2">
    <source>
        <dbReference type="ARBA" id="ARBA00022729"/>
    </source>
</evidence>
<evidence type="ECO:0000313" key="6">
    <source>
        <dbReference type="Proteomes" id="UP000829817"/>
    </source>
</evidence>
<keyword evidence="2 3" id="KW-0732">Signal</keyword>
<dbReference type="EMBL" id="CP091508">
    <property type="protein sequence ID" value="UOO81931.1"/>
    <property type="molecule type" value="Genomic_DNA"/>
</dbReference>
<dbReference type="Pfam" id="PF13505">
    <property type="entry name" value="OMP_b-brl"/>
    <property type="match status" value="1"/>
</dbReference>
<protein>
    <submittedName>
        <fullName evidence="5">Porin family protein</fullName>
    </submittedName>
</protein>
<organism evidence="5 6">
    <name type="scientific">Uruburuella testudinis</name>
    <dbReference type="NCBI Taxonomy" id="1282863"/>
    <lineage>
        <taxon>Bacteria</taxon>
        <taxon>Pseudomonadati</taxon>
        <taxon>Pseudomonadota</taxon>
        <taxon>Betaproteobacteria</taxon>
        <taxon>Neisseriales</taxon>
        <taxon>Neisseriaceae</taxon>
        <taxon>Uruburuella</taxon>
    </lineage>
</organism>
<evidence type="ECO:0000256" key="1">
    <source>
        <dbReference type="ARBA" id="ARBA00004442"/>
    </source>
</evidence>
<comment type="subcellular location">
    <subcellularLocation>
        <location evidence="1">Cell outer membrane</location>
    </subcellularLocation>
</comment>
<dbReference type="Gene3D" id="2.40.160.20">
    <property type="match status" value="1"/>
</dbReference>
<dbReference type="InterPro" id="IPR027385">
    <property type="entry name" value="Beta-barrel_OMP"/>
</dbReference>
<reference evidence="5 6" key="1">
    <citation type="journal article" date="2022" name="Res Sq">
        <title>Evolution of multicellular longitudinally dividing oral cavity symbionts (Neisseriaceae).</title>
        <authorList>
            <person name="Nyongesa S."/>
            <person name="Weber P."/>
            <person name="Bernet E."/>
            <person name="Pullido F."/>
            <person name="Nieckarz M."/>
            <person name="Delaby M."/>
            <person name="Nieves C."/>
            <person name="Viehboeck T."/>
            <person name="Krause N."/>
            <person name="Rivera-Millot A."/>
            <person name="Nakamura A."/>
            <person name="Vischer N."/>
            <person name="VanNieuwenhze M."/>
            <person name="Brun Y."/>
            <person name="Cava F."/>
            <person name="Bulgheresi S."/>
            <person name="Veyrier F."/>
        </authorList>
    </citation>
    <scope>NUCLEOTIDE SEQUENCE [LARGE SCALE GENOMIC DNA]</scope>
    <source>
        <strain evidence="5 6">CCUG 63373m</strain>
    </source>
</reference>
<dbReference type="Proteomes" id="UP000829817">
    <property type="component" value="Chromosome"/>
</dbReference>
<feature type="signal peptide" evidence="3">
    <location>
        <begin position="1"/>
        <end position="19"/>
    </location>
</feature>